<dbReference type="InterPro" id="IPR027443">
    <property type="entry name" value="IPNS-like_sf"/>
</dbReference>
<keyword evidence="3" id="KW-1185">Reference proteome</keyword>
<evidence type="ECO:0000259" key="1">
    <source>
        <dbReference type="Pfam" id="PF03171"/>
    </source>
</evidence>
<sequence>MFNSKIIYSFAKLLRESNEMITRMILESFGVDKYFNGHIDSGTTSLRLSKYNIPLMTESDEISFRPHRDQSYMTMLYDNQVNGLEIQRKDGEWITASIPANSFIYMLGDAFWVTSSPGFHFSYVWTNGRLQAAVAESGLLKMDRK</sequence>
<name>A0A7J7NEQ4_9MAGN</name>
<feature type="domain" description="Isopenicillin N synthase-like Fe(2+) 2OG dioxygenase" evidence="1">
    <location>
        <begin position="49"/>
        <end position="131"/>
    </location>
</feature>
<dbReference type="Pfam" id="PF03171">
    <property type="entry name" value="2OG-FeII_Oxy"/>
    <property type="match status" value="1"/>
</dbReference>
<dbReference type="OrthoDB" id="288590at2759"/>
<dbReference type="Proteomes" id="UP000541444">
    <property type="component" value="Unassembled WGS sequence"/>
</dbReference>
<gene>
    <name evidence="2" type="ORF">GIB67_018792</name>
</gene>
<organism evidence="2 3">
    <name type="scientific">Kingdonia uniflora</name>
    <dbReference type="NCBI Taxonomy" id="39325"/>
    <lineage>
        <taxon>Eukaryota</taxon>
        <taxon>Viridiplantae</taxon>
        <taxon>Streptophyta</taxon>
        <taxon>Embryophyta</taxon>
        <taxon>Tracheophyta</taxon>
        <taxon>Spermatophyta</taxon>
        <taxon>Magnoliopsida</taxon>
        <taxon>Ranunculales</taxon>
        <taxon>Circaeasteraceae</taxon>
        <taxon>Kingdonia</taxon>
    </lineage>
</organism>
<dbReference type="EMBL" id="JACGCM010000854">
    <property type="protein sequence ID" value="KAF6165348.1"/>
    <property type="molecule type" value="Genomic_DNA"/>
</dbReference>
<dbReference type="InterPro" id="IPR044861">
    <property type="entry name" value="IPNS-like_FE2OG_OXY"/>
</dbReference>
<dbReference type="SUPFAM" id="SSF51197">
    <property type="entry name" value="Clavaminate synthase-like"/>
    <property type="match status" value="1"/>
</dbReference>
<accession>A0A7J7NEQ4</accession>
<comment type="caution">
    <text evidence="2">The sequence shown here is derived from an EMBL/GenBank/DDBJ whole genome shotgun (WGS) entry which is preliminary data.</text>
</comment>
<evidence type="ECO:0000313" key="2">
    <source>
        <dbReference type="EMBL" id="KAF6165348.1"/>
    </source>
</evidence>
<dbReference type="Gene3D" id="2.60.120.330">
    <property type="entry name" value="B-lactam Antibiotic, Isopenicillin N Synthase, Chain"/>
    <property type="match status" value="1"/>
</dbReference>
<proteinExistence type="predicted"/>
<protein>
    <recommendedName>
        <fullName evidence="1">Isopenicillin N synthase-like Fe(2+) 2OG dioxygenase domain-containing protein</fullName>
    </recommendedName>
</protein>
<evidence type="ECO:0000313" key="3">
    <source>
        <dbReference type="Proteomes" id="UP000541444"/>
    </source>
</evidence>
<dbReference type="AlphaFoldDB" id="A0A7J7NEQ4"/>
<reference evidence="2 3" key="1">
    <citation type="journal article" date="2020" name="IScience">
        <title>Genome Sequencing of the Endangered Kingdonia uniflora (Circaeasteraceae, Ranunculales) Reveals Potential Mechanisms of Evolutionary Specialization.</title>
        <authorList>
            <person name="Sun Y."/>
            <person name="Deng T."/>
            <person name="Zhang A."/>
            <person name="Moore M.J."/>
            <person name="Landis J.B."/>
            <person name="Lin N."/>
            <person name="Zhang H."/>
            <person name="Zhang X."/>
            <person name="Huang J."/>
            <person name="Zhang X."/>
            <person name="Sun H."/>
            <person name="Wang H."/>
        </authorList>
    </citation>
    <scope>NUCLEOTIDE SEQUENCE [LARGE SCALE GENOMIC DNA]</scope>
    <source>
        <strain evidence="2">TB1705</strain>
        <tissue evidence="2">Leaf</tissue>
    </source>
</reference>
<dbReference type="InterPro" id="IPR050231">
    <property type="entry name" value="Iron_ascorbate_oxido_reductase"/>
</dbReference>
<dbReference type="PANTHER" id="PTHR47990">
    <property type="entry name" value="2-OXOGLUTARATE (2OG) AND FE(II)-DEPENDENT OXYGENASE SUPERFAMILY PROTEIN-RELATED"/>
    <property type="match status" value="1"/>
</dbReference>